<comment type="caution">
    <text evidence="1">The sequence shown here is derived from an EMBL/GenBank/DDBJ whole genome shotgun (WGS) entry which is preliminary data.</text>
</comment>
<keyword evidence="2" id="KW-1185">Reference proteome</keyword>
<dbReference type="EMBL" id="CM023485">
    <property type="protein sequence ID" value="KAH6930354.1"/>
    <property type="molecule type" value="Genomic_DNA"/>
</dbReference>
<dbReference type="Proteomes" id="UP000821845">
    <property type="component" value="Chromosome 5"/>
</dbReference>
<sequence>MAIALPAAGPRTCDGLSEGTLTCPMHDDVGRGRPSFTTHTVDGASTSARTGCIIQARADRCGPREQSRSSGRSLTWQGGRAKLADYSAAAGDRSVCWGKGRAEEGAPHGGGGLVGGRSPRAATAGAARAGNKFGNSTRPRSGAAGASDPRARLRHSSFSRV</sequence>
<organism evidence="1 2">
    <name type="scientific">Hyalomma asiaticum</name>
    <name type="common">Tick</name>
    <dbReference type="NCBI Taxonomy" id="266040"/>
    <lineage>
        <taxon>Eukaryota</taxon>
        <taxon>Metazoa</taxon>
        <taxon>Ecdysozoa</taxon>
        <taxon>Arthropoda</taxon>
        <taxon>Chelicerata</taxon>
        <taxon>Arachnida</taxon>
        <taxon>Acari</taxon>
        <taxon>Parasitiformes</taxon>
        <taxon>Ixodida</taxon>
        <taxon>Ixodoidea</taxon>
        <taxon>Ixodidae</taxon>
        <taxon>Hyalomminae</taxon>
        <taxon>Hyalomma</taxon>
    </lineage>
</organism>
<protein>
    <submittedName>
        <fullName evidence="1">Uncharacterized protein</fullName>
    </submittedName>
</protein>
<gene>
    <name evidence="1" type="ORF">HPB50_013004</name>
</gene>
<evidence type="ECO:0000313" key="2">
    <source>
        <dbReference type="Proteomes" id="UP000821845"/>
    </source>
</evidence>
<reference evidence="1" key="1">
    <citation type="submission" date="2020-05" db="EMBL/GenBank/DDBJ databases">
        <title>Large-scale comparative analyses of tick genomes elucidate their genetic diversity and vector capacities.</title>
        <authorList>
            <person name="Jia N."/>
            <person name="Wang J."/>
            <person name="Shi W."/>
            <person name="Du L."/>
            <person name="Sun Y."/>
            <person name="Zhan W."/>
            <person name="Jiang J."/>
            <person name="Wang Q."/>
            <person name="Zhang B."/>
            <person name="Ji P."/>
            <person name="Sakyi L.B."/>
            <person name="Cui X."/>
            <person name="Yuan T."/>
            <person name="Jiang B."/>
            <person name="Yang W."/>
            <person name="Lam T.T.-Y."/>
            <person name="Chang Q."/>
            <person name="Ding S."/>
            <person name="Wang X."/>
            <person name="Zhu J."/>
            <person name="Ruan X."/>
            <person name="Zhao L."/>
            <person name="Wei J."/>
            <person name="Que T."/>
            <person name="Du C."/>
            <person name="Cheng J."/>
            <person name="Dai P."/>
            <person name="Han X."/>
            <person name="Huang E."/>
            <person name="Gao Y."/>
            <person name="Liu J."/>
            <person name="Shao H."/>
            <person name="Ye R."/>
            <person name="Li L."/>
            <person name="Wei W."/>
            <person name="Wang X."/>
            <person name="Wang C."/>
            <person name="Yang T."/>
            <person name="Huo Q."/>
            <person name="Li W."/>
            <person name="Guo W."/>
            <person name="Chen H."/>
            <person name="Zhou L."/>
            <person name="Ni X."/>
            <person name="Tian J."/>
            <person name="Zhou Y."/>
            <person name="Sheng Y."/>
            <person name="Liu T."/>
            <person name="Pan Y."/>
            <person name="Xia L."/>
            <person name="Li J."/>
            <person name="Zhao F."/>
            <person name="Cao W."/>
        </authorList>
    </citation>
    <scope>NUCLEOTIDE SEQUENCE</scope>
    <source>
        <strain evidence="1">Hyas-2018</strain>
    </source>
</reference>
<evidence type="ECO:0000313" key="1">
    <source>
        <dbReference type="EMBL" id="KAH6930354.1"/>
    </source>
</evidence>
<accession>A0ACB7SC78</accession>
<name>A0ACB7SC78_HYAAI</name>
<proteinExistence type="predicted"/>